<dbReference type="HOGENOM" id="CLU_2083751_0_0_11"/>
<organism evidence="2">
    <name type="scientific">Thermobifida fusca (strain YX)</name>
    <dbReference type="NCBI Taxonomy" id="269800"/>
    <lineage>
        <taxon>Bacteria</taxon>
        <taxon>Bacillati</taxon>
        <taxon>Actinomycetota</taxon>
        <taxon>Actinomycetes</taxon>
        <taxon>Streptosporangiales</taxon>
        <taxon>Nocardiopsidaceae</taxon>
        <taxon>Thermobifida</taxon>
    </lineage>
</organism>
<evidence type="ECO:0000313" key="2">
    <source>
        <dbReference type="EMBL" id="AAZ55287.1"/>
    </source>
</evidence>
<dbReference type="AlphaFoldDB" id="Q47QI2"/>
<dbReference type="EMBL" id="CP000088">
    <property type="protein sequence ID" value="AAZ55287.1"/>
    <property type="molecule type" value="Genomic_DNA"/>
</dbReference>
<proteinExistence type="predicted"/>
<evidence type="ECO:0000256" key="1">
    <source>
        <dbReference type="SAM" id="MobiDB-lite"/>
    </source>
</evidence>
<name>Q47QI2_THEFY</name>
<reference evidence="2" key="1">
    <citation type="submission" date="2005-07" db="EMBL/GenBank/DDBJ databases">
        <title>Complete sequence of Thermobifida fusca YX.</title>
        <authorList>
            <consortium name="US DOE Joint Genome Institute"/>
            <person name="Copeland A."/>
            <person name="Lucas S."/>
            <person name="Lapidus A."/>
            <person name="Barry K."/>
            <person name="Detter J.C."/>
            <person name="Glavina T."/>
            <person name="Hammon N."/>
            <person name="Israni S."/>
            <person name="Pitluck S."/>
            <person name="Di Bartolo G."/>
            <person name="Chain P."/>
            <person name="Schmutz J."/>
            <person name="Larimer F."/>
            <person name="Land M."/>
            <person name="Lykidis A."/>
            <person name="Richardson P."/>
        </authorList>
    </citation>
    <scope>NUCLEOTIDE SEQUENCE</scope>
    <source>
        <strain evidence="2">YX</strain>
    </source>
</reference>
<dbReference type="KEGG" id="tfu:Tfu_1249"/>
<protein>
    <submittedName>
        <fullName evidence="2">Uncharacterized protein</fullName>
    </submittedName>
</protein>
<feature type="region of interest" description="Disordered" evidence="1">
    <location>
        <begin position="11"/>
        <end position="48"/>
    </location>
</feature>
<gene>
    <name evidence="2" type="ordered locus">Tfu_1249</name>
</gene>
<accession>Q47QI2</accession>
<sequence length="117" mass="12802">MARPIPGRAYRLLPGTPARGNRHLTSAGTDHPSPLPAPVPAHRPYSGTRMNHIDHPVTLYAGPLDGLVMPAAELEELVREYCGDRLVFLSCFGVSGLYQEQDGQWVYAAPGLLDKKR</sequence>